<dbReference type="AlphaFoldDB" id="A0A0E9VDA5"/>
<sequence length="16" mass="1768">MCISDFCDSYIASLSL</sequence>
<protein>
    <submittedName>
        <fullName evidence="1">Uncharacterized protein</fullName>
    </submittedName>
</protein>
<organism evidence="1">
    <name type="scientific">Anguilla anguilla</name>
    <name type="common">European freshwater eel</name>
    <name type="synonym">Muraena anguilla</name>
    <dbReference type="NCBI Taxonomy" id="7936"/>
    <lineage>
        <taxon>Eukaryota</taxon>
        <taxon>Metazoa</taxon>
        <taxon>Chordata</taxon>
        <taxon>Craniata</taxon>
        <taxon>Vertebrata</taxon>
        <taxon>Euteleostomi</taxon>
        <taxon>Actinopterygii</taxon>
        <taxon>Neopterygii</taxon>
        <taxon>Teleostei</taxon>
        <taxon>Anguilliformes</taxon>
        <taxon>Anguillidae</taxon>
        <taxon>Anguilla</taxon>
    </lineage>
</organism>
<dbReference type="EMBL" id="GBXM01032591">
    <property type="protein sequence ID" value="JAH75986.1"/>
    <property type="molecule type" value="Transcribed_RNA"/>
</dbReference>
<reference evidence="1" key="2">
    <citation type="journal article" date="2015" name="Fish Shellfish Immunol.">
        <title>Early steps in the European eel (Anguilla anguilla)-Vibrio vulnificus interaction in the gills: Role of the RtxA13 toxin.</title>
        <authorList>
            <person name="Callol A."/>
            <person name="Pajuelo D."/>
            <person name="Ebbesson L."/>
            <person name="Teles M."/>
            <person name="MacKenzie S."/>
            <person name="Amaro C."/>
        </authorList>
    </citation>
    <scope>NUCLEOTIDE SEQUENCE</scope>
</reference>
<evidence type="ECO:0000313" key="1">
    <source>
        <dbReference type="EMBL" id="JAH75986.1"/>
    </source>
</evidence>
<accession>A0A0E9VDA5</accession>
<reference evidence="1" key="1">
    <citation type="submission" date="2014-11" db="EMBL/GenBank/DDBJ databases">
        <authorList>
            <person name="Amaro Gonzalez C."/>
        </authorList>
    </citation>
    <scope>NUCLEOTIDE SEQUENCE</scope>
</reference>
<name>A0A0E9VDA5_ANGAN</name>
<proteinExistence type="predicted"/>